<organism evidence="2 3">
    <name type="scientific">Bacillus songklensis</name>
    <dbReference type="NCBI Taxonomy" id="1069116"/>
    <lineage>
        <taxon>Bacteria</taxon>
        <taxon>Bacillati</taxon>
        <taxon>Bacillota</taxon>
        <taxon>Bacilli</taxon>
        <taxon>Bacillales</taxon>
        <taxon>Bacillaceae</taxon>
        <taxon>Bacillus</taxon>
    </lineage>
</organism>
<evidence type="ECO:0000313" key="3">
    <source>
        <dbReference type="Proteomes" id="UP001595752"/>
    </source>
</evidence>
<dbReference type="EMBL" id="JBHRZT010000052">
    <property type="protein sequence ID" value="MFC3884426.1"/>
    <property type="molecule type" value="Genomic_DNA"/>
</dbReference>
<evidence type="ECO:0000313" key="2">
    <source>
        <dbReference type="EMBL" id="MFC3884426.1"/>
    </source>
</evidence>
<proteinExistence type="predicted"/>
<keyword evidence="2" id="KW-0167">Capsid protein</keyword>
<feature type="compositionally biased region" description="Polar residues" evidence="1">
    <location>
        <begin position="22"/>
        <end position="36"/>
    </location>
</feature>
<protein>
    <submittedName>
        <fullName evidence="2">CotO family spore coat protein</fullName>
    </submittedName>
</protein>
<evidence type="ECO:0000256" key="1">
    <source>
        <dbReference type="SAM" id="MobiDB-lite"/>
    </source>
</evidence>
<comment type="caution">
    <text evidence="2">The sequence shown here is derived from an EMBL/GenBank/DDBJ whole genome shotgun (WGS) entry which is preliminary data.</text>
</comment>
<gene>
    <name evidence="2" type="ORF">ACFOU2_13300</name>
</gene>
<keyword evidence="2" id="KW-0946">Virion</keyword>
<dbReference type="Proteomes" id="UP001595752">
    <property type="component" value="Unassembled WGS sequence"/>
</dbReference>
<sequence>MKSSRTKTEANAPLMYIVQPDIKQSTRPMQSFFSSNAKKDQQEEVPGETVSKKPETKEEPNFSIISSVKEEEFEKEEPKKPHKMFQEMSIKEKASFLVQFPKHMSQPICDVMTKEKTYRGTIIEVNPEKLSIITPPQKEPVSVPLQAVTQIAIIKI</sequence>
<dbReference type="RefSeq" id="WP_377915857.1">
    <property type="nucleotide sequence ID" value="NZ_JBHRZT010000052.1"/>
</dbReference>
<feature type="compositionally biased region" description="Basic and acidic residues" evidence="1">
    <location>
        <begin position="50"/>
        <end position="60"/>
    </location>
</feature>
<dbReference type="InterPro" id="IPR025439">
    <property type="entry name" value="Spore_coat_CotO"/>
</dbReference>
<name>A0ABV8B2H9_9BACI</name>
<accession>A0ABV8B2H9</accession>
<keyword evidence="3" id="KW-1185">Reference proteome</keyword>
<reference evidence="3" key="1">
    <citation type="journal article" date="2019" name="Int. J. Syst. Evol. Microbiol.">
        <title>The Global Catalogue of Microorganisms (GCM) 10K type strain sequencing project: providing services to taxonomists for standard genome sequencing and annotation.</title>
        <authorList>
            <consortium name="The Broad Institute Genomics Platform"/>
            <consortium name="The Broad Institute Genome Sequencing Center for Infectious Disease"/>
            <person name="Wu L."/>
            <person name="Ma J."/>
        </authorList>
    </citation>
    <scope>NUCLEOTIDE SEQUENCE [LARGE SCALE GENOMIC DNA]</scope>
    <source>
        <strain evidence="3">CCUG 61889</strain>
    </source>
</reference>
<dbReference type="Pfam" id="PF14153">
    <property type="entry name" value="Spore_coat_CotO"/>
    <property type="match status" value="1"/>
</dbReference>
<feature type="region of interest" description="Disordered" evidence="1">
    <location>
        <begin position="20"/>
        <end position="63"/>
    </location>
</feature>